<protein>
    <submittedName>
        <fullName evidence="2">Uncharacterized protein</fullName>
    </submittedName>
</protein>
<proteinExistence type="predicted"/>
<evidence type="ECO:0000256" key="1">
    <source>
        <dbReference type="SAM" id="MobiDB-lite"/>
    </source>
</evidence>
<gene>
    <name evidence="2" type="ORF">ADL15_41180</name>
</gene>
<evidence type="ECO:0000313" key="2">
    <source>
        <dbReference type="EMBL" id="KUL25334.1"/>
    </source>
</evidence>
<accession>A0A101JEM0</accession>
<dbReference type="Proteomes" id="UP000053244">
    <property type="component" value="Unassembled WGS sequence"/>
</dbReference>
<feature type="compositionally biased region" description="Polar residues" evidence="1">
    <location>
        <begin position="28"/>
        <end position="40"/>
    </location>
</feature>
<evidence type="ECO:0000313" key="3">
    <source>
        <dbReference type="Proteomes" id="UP000053244"/>
    </source>
</evidence>
<dbReference type="RefSeq" id="WP_067703870.1">
    <property type="nucleotide sequence ID" value="NZ_LLZH01000315.1"/>
</dbReference>
<dbReference type="AlphaFoldDB" id="A0A101JEM0"/>
<feature type="region of interest" description="Disordered" evidence="1">
    <location>
        <begin position="1"/>
        <end position="40"/>
    </location>
</feature>
<name>A0A101JEM0_9ACTN</name>
<reference evidence="2 3" key="1">
    <citation type="submission" date="2015-10" db="EMBL/GenBank/DDBJ databases">
        <authorList>
            <person name="Gilbert D.G."/>
        </authorList>
    </citation>
    <scope>NUCLEOTIDE SEQUENCE [LARGE SCALE GENOMIC DNA]</scope>
    <source>
        <strain evidence="2 3">NRRL B-16712</strain>
    </source>
</reference>
<dbReference type="EMBL" id="LLZH01000315">
    <property type="protein sequence ID" value="KUL25334.1"/>
    <property type="molecule type" value="Genomic_DNA"/>
</dbReference>
<organism evidence="2 3">
    <name type="scientific">Actinoplanes awajinensis subsp. mycoplanecinus</name>
    <dbReference type="NCBI Taxonomy" id="135947"/>
    <lineage>
        <taxon>Bacteria</taxon>
        <taxon>Bacillati</taxon>
        <taxon>Actinomycetota</taxon>
        <taxon>Actinomycetes</taxon>
        <taxon>Micromonosporales</taxon>
        <taxon>Micromonosporaceae</taxon>
        <taxon>Actinoplanes</taxon>
    </lineage>
</organism>
<sequence>MCGDGRRAGHGLAGARRSWRNTIGRDASTGSVAGKTTGSVSIPATRRPVTVTSLEHAGDDARRNPATALACLRSAGPEP</sequence>
<keyword evidence="3" id="KW-1185">Reference proteome</keyword>
<comment type="caution">
    <text evidence="2">The sequence shown here is derived from an EMBL/GenBank/DDBJ whole genome shotgun (WGS) entry which is preliminary data.</text>
</comment>